<proteinExistence type="predicted"/>
<keyword evidence="3" id="KW-1185">Reference proteome</keyword>
<dbReference type="EMBL" id="AVOT02103178">
    <property type="protein sequence ID" value="MBW0578614.1"/>
    <property type="molecule type" value="Genomic_DNA"/>
</dbReference>
<organism evidence="2 3">
    <name type="scientific">Austropuccinia psidii MF-1</name>
    <dbReference type="NCBI Taxonomy" id="1389203"/>
    <lineage>
        <taxon>Eukaryota</taxon>
        <taxon>Fungi</taxon>
        <taxon>Dikarya</taxon>
        <taxon>Basidiomycota</taxon>
        <taxon>Pucciniomycotina</taxon>
        <taxon>Pucciniomycetes</taxon>
        <taxon>Pucciniales</taxon>
        <taxon>Sphaerophragmiaceae</taxon>
        <taxon>Austropuccinia</taxon>
    </lineage>
</organism>
<evidence type="ECO:0000313" key="3">
    <source>
        <dbReference type="Proteomes" id="UP000765509"/>
    </source>
</evidence>
<feature type="region of interest" description="Disordered" evidence="1">
    <location>
        <begin position="43"/>
        <end position="119"/>
    </location>
</feature>
<accession>A0A9Q3PYD6</accession>
<gene>
    <name evidence="2" type="ORF">O181_118329</name>
</gene>
<feature type="compositionally biased region" description="Polar residues" evidence="1">
    <location>
        <begin position="64"/>
        <end position="76"/>
    </location>
</feature>
<evidence type="ECO:0000256" key="1">
    <source>
        <dbReference type="SAM" id="MobiDB-lite"/>
    </source>
</evidence>
<name>A0A9Q3PYD6_9BASI</name>
<reference evidence="2" key="1">
    <citation type="submission" date="2021-03" db="EMBL/GenBank/DDBJ databases">
        <title>Draft genome sequence of rust myrtle Austropuccinia psidii MF-1, a brazilian biotype.</title>
        <authorList>
            <person name="Quecine M.C."/>
            <person name="Pachon D.M.R."/>
            <person name="Bonatelli M.L."/>
            <person name="Correr F.H."/>
            <person name="Franceschini L.M."/>
            <person name="Leite T.F."/>
            <person name="Margarido G.R.A."/>
            <person name="Almeida C.A."/>
            <person name="Ferrarezi J.A."/>
            <person name="Labate C.A."/>
        </authorList>
    </citation>
    <scope>NUCLEOTIDE SEQUENCE</scope>
    <source>
        <strain evidence="2">MF-1</strain>
    </source>
</reference>
<feature type="compositionally biased region" description="Pro residues" evidence="1">
    <location>
        <begin position="159"/>
        <end position="179"/>
    </location>
</feature>
<feature type="compositionally biased region" description="Basic and acidic residues" evidence="1">
    <location>
        <begin position="102"/>
        <end position="112"/>
    </location>
</feature>
<dbReference type="Proteomes" id="UP000765509">
    <property type="component" value="Unassembled WGS sequence"/>
</dbReference>
<feature type="region of interest" description="Disordered" evidence="1">
    <location>
        <begin position="153"/>
        <end position="190"/>
    </location>
</feature>
<sequence length="205" mass="22388">MVTSLLNWREVIIRRMQDGNGKRTLEPGPISPFLVTNGIQTLKTKPTKSPQKDSHIPHMPCKQTLRQPTPGLSGTKWSEDLFCDPSQNNEPPIPGPSLSSKPPEDVPTHEPEPEVALTQSTEEPFGKFQIHFFNSSKFALTLSQSSPSIFVIDNTPIGSPTPPPSPCVPPPSLQVPPGTPVQSSSHSHNKACQEFSNLQSTFIIP</sequence>
<protein>
    <submittedName>
        <fullName evidence="2">Uncharacterized protein</fullName>
    </submittedName>
</protein>
<evidence type="ECO:0000313" key="2">
    <source>
        <dbReference type="EMBL" id="MBW0578614.1"/>
    </source>
</evidence>
<comment type="caution">
    <text evidence="2">The sequence shown here is derived from an EMBL/GenBank/DDBJ whole genome shotgun (WGS) entry which is preliminary data.</text>
</comment>
<dbReference type="AlphaFoldDB" id="A0A9Q3PYD6"/>